<dbReference type="GO" id="GO:0032389">
    <property type="term" value="C:MutLalpha complex"/>
    <property type="evidence" value="ECO:0007669"/>
    <property type="project" value="TreeGrafter"/>
</dbReference>
<dbReference type="NCBIfam" id="TIGR00585">
    <property type="entry name" value="mutl"/>
    <property type="match status" value="1"/>
</dbReference>
<dbReference type="AlphaFoldDB" id="A0A177BBG7"/>
<dbReference type="Pfam" id="PF13589">
    <property type="entry name" value="HATPase_c_3"/>
    <property type="match status" value="1"/>
</dbReference>
<dbReference type="InterPro" id="IPR013507">
    <property type="entry name" value="DNA_mismatch_S5_2-like"/>
</dbReference>
<dbReference type="InterPro" id="IPR042121">
    <property type="entry name" value="MutL_C_regsub"/>
</dbReference>
<evidence type="ECO:0000313" key="5">
    <source>
        <dbReference type="EMBL" id="OAF71669.1"/>
    </source>
</evidence>
<proteinExistence type="inferred from homology"/>
<dbReference type="GO" id="GO:0140664">
    <property type="term" value="F:ATP-dependent DNA damage sensor activity"/>
    <property type="evidence" value="ECO:0007669"/>
    <property type="project" value="InterPro"/>
</dbReference>
<accession>A0A177BBG7</accession>
<comment type="similarity">
    <text evidence="1">Belongs to the DNA mismatch repair MutL/HexB family.</text>
</comment>
<dbReference type="InterPro" id="IPR014790">
    <property type="entry name" value="MutL_C"/>
</dbReference>
<dbReference type="Proteomes" id="UP000078046">
    <property type="component" value="Unassembled WGS sequence"/>
</dbReference>
<dbReference type="InterPro" id="IPR014721">
    <property type="entry name" value="Ribsml_uS5_D2-typ_fold_subgr"/>
</dbReference>
<protein>
    <submittedName>
        <fullName evidence="5">Uncharacterized protein</fullName>
    </submittedName>
</protein>
<dbReference type="InterPro" id="IPR020568">
    <property type="entry name" value="Ribosomal_Su5_D2-typ_SF"/>
</dbReference>
<dbReference type="Pfam" id="PF01119">
    <property type="entry name" value="DNA_mis_repair"/>
    <property type="match status" value="1"/>
</dbReference>
<dbReference type="InterPro" id="IPR036890">
    <property type="entry name" value="HATPase_C_sf"/>
</dbReference>
<comment type="caution">
    <text evidence="5">The sequence shown here is derived from an EMBL/GenBank/DDBJ whole genome shotgun (WGS) entry which is preliminary data.</text>
</comment>
<dbReference type="PANTHER" id="PTHR10073:SF52">
    <property type="entry name" value="MISMATCH REPAIR ENDONUCLEASE PMS2"/>
    <property type="match status" value="1"/>
</dbReference>
<dbReference type="Gene3D" id="3.30.230.10">
    <property type="match status" value="1"/>
</dbReference>
<dbReference type="GO" id="GO:0006298">
    <property type="term" value="P:mismatch repair"/>
    <property type="evidence" value="ECO:0007669"/>
    <property type="project" value="InterPro"/>
</dbReference>
<name>A0A177BBG7_9BILA</name>
<sequence>MSNIKKLEIQSIQCLCNGQVVSNLASLIKELIENSIDASATIIDVTLEDQGITSIKVVDNGTGIDKVNFDFICLPNYTSKIENYTDVTKLNSLGFRGEALAAISNMSNIIITTRTEKMEYGNELTFNNDGELIHSKIVARKVGTTIYITNIFENFPVRKKELMRNIKREYTKCINLFNRYAVLIDEIKFILNSTNSKNKTNKCVSFSKQNYDSFQNIVDVCGTSQTKNLLKVDYVCEPDYESESHIEKIVGYISHPLNDSAHNSAHMRQFLSINNRPCKITEITTAINNVYNQIGFSRNPFFLLKILINCEKIDVNLTPDKSSILVDGLDQLIDLIRHVIVKELTVFVQKKECPIENSFRNLNSTINSDGNADSLNLDFSRDNSSILNSTMNLVNKYGGGNIRDDYDEQNVSKLDLVTGRKFKPELNLLEFFKSNNEFSLPKKRKCEVDAKNNESGNVPFQFDLNHFNVEISPKKIVGLNKSCHINDAALKPVKIIENYENCTGSFRPSLVSKIDTISESVNVDSNGLVLKGIDQSNDKINILSRTLDMNRDNLPDLSVNGLERIYKRSVTNEIEDTFEAIESQFYHNLKDNQCNEASENLSVSPGEGCIIPAIESINILLLLGCPRYYYCFARTEKYFSVSFGDYYLFNRGFILAKLDNNVYLIDQHASDEIYNFENTHFNMTSQILIKPIIVEIGSFDKSIISEYSQVFVKNGFNFSLKNESALLNRIPEYNGQIFNENDFKTLVELISESSSKENVILPKIRDIFATKACRKSIMIGDPLNFDQMQKIIKNLGTLKSPWNCPHGRPTIRHLMDIQNLVY</sequence>
<feature type="domain" description="DNA mismatch repair protein S5" evidence="4">
    <location>
        <begin position="217"/>
        <end position="345"/>
    </location>
</feature>
<dbReference type="OrthoDB" id="10254304at2759"/>
<dbReference type="SMART" id="SM00853">
    <property type="entry name" value="MutL_C"/>
    <property type="match status" value="1"/>
</dbReference>
<dbReference type="GO" id="GO:0016887">
    <property type="term" value="F:ATP hydrolysis activity"/>
    <property type="evidence" value="ECO:0007669"/>
    <property type="project" value="InterPro"/>
</dbReference>
<dbReference type="InterPro" id="IPR014762">
    <property type="entry name" value="DNA_mismatch_repair_CS"/>
</dbReference>
<dbReference type="GO" id="GO:0030983">
    <property type="term" value="F:mismatched DNA binding"/>
    <property type="evidence" value="ECO:0007669"/>
    <property type="project" value="InterPro"/>
</dbReference>
<dbReference type="Gene3D" id="3.30.1370.100">
    <property type="entry name" value="MutL, C-terminal domain, regulatory subdomain"/>
    <property type="match status" value="1"/>
</dbReference>
<dbReference type="SUPFAM" id="SSF55874">
    <property type="entry name" value="ATPase domain of HSP90 chaperone/DNA topoisomerase II/histidine kinase"/>
    <property type="match status" value="1"/>
</dbReference>
<evidence type="ECO:0000259" key="4">
    <source>
        <dbReference type="SMART" id="SM01340"/>
    </source>
</evidence>
<gene>
    <name evidence="5" type="ORF">A3Q56_00556</name>
</gene>
<dbReference type="SUPFAM" id="SSF54211">
    <property type="entry name" value="Ribosomal protein S5 domain 2-like"/>
    <property type="match status" value="1"/>
</dbReference>
<keyword evidence="6" id="KW-1185">Reference proteome</keyword>
<evidence type="ECO:0000256" key="2">
    <source>
        <dbReference type="ARBA" id="ARBA00022763"/>
    </source>
</evidence>
<dbReference type="FunFam" id="3.30.1370.100:FF:000001">
    <property type="entry name" value="Mismatch repair endonuclease pms1, putative"/>
    <property type="match status" value="1"/>
</dbReference>
<dbReference type="EMBL" id="LWCA01000032">
    <property type="protein sequence ID" value="OAF71669.1"/>
    <property type="molecule type" value="Genomic_DNA"/>
</dbReference>
<dbReference type="CDD" id="cd00782">
    <property type="entry name" value="MutL_Trans"/>
    <property type="match status" value="1"/>
</dbReference>
<feature type="domain" description="MutL C-terminal dimerisation" evidence="3">
    <location>
        <begin position="647"/>
        <end position="783"/>
    </location>
</feature>
<dbReference type="Pfam" id="PF08676">
    <property type="entry name" value="MutL_C"/>
    <property type="match status" value="1"/>
</dbReference>
<dbReference type="Gene3D" id="3.30.1540.20">
    <property type="entry name" value="MutL, C-terminal domain, dimerisation subdomain"/>
    <property type="match status" value="1"/>
</dbReference>
<evidence type="ECO:0000259" key="3">
    <source>
        <dbReference type="SMART" id="SM00853"/>
    </source>
</evidence>
<organism evidence="5 6">
    <name type="scientific">Intoshia linei</name>
    <dbReference type="NCBI Taxonomy" id="1819745"/>
    <lineage>
        <taxon>Eukaryota</taxon>
        <taxon>Metazoa</taxon>
        <taxon>Spiralia</taxon>
        <taxon>Lophotrochozoa</taxon>
        <taxon>Mesozoa</taxon>
        <taxon>Orthonectida</taxon>
        <taxon>Rhopaluridae</taxon>
        <taxon>Intoshia</taxon>
    </lineage>
</organism>
<dbReference type="InterPro" id="IPR002099">
    <property type="entry name" value="MutL/Mlh/PMS"/>
</dbReference>
<dbReference type="InterPro" id="IPR042120">
    <property type="entry name" value="MutL_C_dimsub"/>
</dbReference>
<reference evidence="5 6" key="1">
    <citation type="submission" date="2016-04" db="EMBL/GenBank/DDBJ databases">
        <title>The genome of Intoshia linei affirms orthonectids as highly simplified spiralians.</title>
        <authorList>
            <person name="Mikhailov K.V."/>
            <person name="Slusarev G.S."/>
            <person name="Nikitin M.A."/>
            <person name="Logacheva M.D."/>
            <person name="Penin A."/>
            <person name="Aleoshin V."/>
            <person name="Panchin Y.V."/>
        </authorList>
    </citation>
    <scope>NUCLEOTIDE SEQUENCE [LARGE SCALE GENOMIC DNA]</scope>
    <source>
        <strain evidence="5">Intl2013</strain>
        <tissue evidence="5">Whole animal</tissue>
    </source>
</reference>
<evidence type="ECO:0000313" key="6">
    <source>
        <dbReference type="Proteomes" id="UP000078046"/>
    </source>
</evidence>
<dbReference type="GO" id="GO:0005524">
    <property type="term" value="F:ATP binding"/>
    <property type="evidence" value="ECO:0007669"/>
    <property type="project" value="InterPro"/>
</dbReference>
<dbReference type="SUPFAM" id="SSF118116">
    <property type="entry name" value="DNA mismatch repair protein MutL"/>
    <property type="match status" value="1"/>
</dbReference>
<dbReference type="PANTHER" id="PTHR10073">
    <property type="entry name" value="DNA MISMATCH REPAIR PROTEIN MLH, PMS, MUTL"/>
    <property type="match status" value="1"/>
</dbReference>
<dbReference type="SMART" id="SM01340">
    <property type="entry name" value="DNA_mis_repair"/>
    <property type="match status" value="1"/>
</dbReference>
<dbReference type="CDD" id="cd16926">
    <property type="entry name" value="HATPase_MutL-MLH-PMS-like"/>
    <property type="match status" value="1"/>
</dbReference>
<keyword evidence="2" id="KW-0227">DNA damage</keyword>
<dbReference type="PROSITE" id="PS00058">
    <property type="entry name" value="DNA_MISMATCH_REPAIR_1"/>
    <property type="match status" value="1"/>
</dbReference>
<dbReference type="FunFam" id="3.30.565.10:FF:000017">
    <property type="entry name" value="PMS1 homolog 1, mismatch repair system component"/>
    <property type="match status" value="1"/>
</dbReference>
<dbReference type="Gene3D" id="3.30.565.10">
    <property type="entry name" value="Histidine kinase-like ATPase, C-terminal domain"/>
    <property type="match status" value="1"/>
</dbReference>
<evidence type="ECO:0000256" key="1">
    <source>
        <dbReference type="ARBA" id="ARBA00006082"/>
    </source>
</evidence>
<dbReference type="InterPro" id="IPR037198">
    <property type="entry name" value="MutL_C_sf"/>
</dbReference>
<dbReference type="InterPro" id="IPR038973">
    <property type="entry name" value="MutL/Mlh/Pms-like"/>
</dbReference>